<gene>
    <name evidence="2" type="ORF">J2851_003092</name>
</gene>
<evidence type="ECO:0008006" key="4">
    <source>
        <dbReference type="Google" id="ProtNLM"/>
    </source>
</evidence>
<feature type="region of interest" description="Disordered" evidence="1">
    <location>
        <begin position="51"/>
        <end position="72"/>
    </location>
</feature>
<name>A0ABS4SL61_9PROT</name>
<evidence type="ECO:0000313" key="3">
    <source>
        <dbReference type="Proteomes" id="UP000781958"/>
    </source>
</evidence>
<keyword evidence="3" id="KW-1185">Reference proteome</keyword>
<dbReference type="EMBL" id="JAGINP010000010">
    <property type="protein sequence ID" value="MBP2293309.1"/>
    <property type="molecule type" value="Genomic_DNA"/>
</dbReference>
<proteinExistence type="predicted"/>
<reference evidence="2 3" key="1">
    <citation type="submission" date="2021-03" db="EMBL/GenBank/DDBJ databases">
        <title>Genomic Encyclopedia of Type Strains, Phase III (KMG-III): the genomes of soil and plant-associated and newly described type strains.</title>
        <authorList>
            <person name="Whitman W."/>
        </authorList>
    </citation>
    <scope>NUCLEOTIDE SEQUENCE [LARGE SCALE GENOMIC DNA]</scope>
    <source>
        <strain evidence="2 3">IMMIB AFH-6</strain>
    </source>
</reference>
<accession>A0ABS4SL61</accession>
<evidence type="ECO:0000256" key="1">
    <source>
        <dbReference type="SAM" id="MobiDB-lite"/>
    </source>
</evidence>
<organism evidence="2 3">
    <name type="scientific">Azospirillum rugosum</name>
    <dbReference type="NCBI Taxonomy" id="416170"/>
    <lineage>
        <taxon>Bacteria</taxon>
        <taxon>Pseudomonadati</taxon>
        <taxon>Pseudomonadota</taxon>
        <taxon>Alphaproteobacteria</taxon>
        <taxon>Rhodospirillales</taxon>
        <taxon>Azospirillaceae</taxon>
        <taxon>Azospirillum</taxon>
    </lineage>
</organism>
<dbReference type="RefSeq" id="WP_209767245.1">
    <property type="nucleotide sequence ID" value="NZ_JAGINP010000010.1"/>
</dbReference>
<sequence>MTRTVAPLTEADVPSLAELLAANGLATDDVTAPGRRFWRVTDEKGLIGCCPPRDLVPAGEPTARRLTESNTP</sequence>
<feature type="compositionally biased region" description="Basic and acidic residues" evidence="1">
    <location>
        <begin position="62"/>
        <end position="72"/>
    </location>
</feature>
<dbReference type="Proteomes" id="UP000781958">
    <property type="component" value="Unassembled WGS sequence"/>
</dbReference>
<evidence type="ECO:0000313" key="2">
    <source>
        <dbReference type="EMBL" id="MBP2293309.1"/>
    </source>
</evidence>
<comment type="caution">
    <text evidence="2">The sequence shown here is derived from an EMBL/GenBank/DDBJ whole genome shotgun (WGS) entry which is preliminary data.</text>
</comment>
<protein>
    <recommendedName>
        <fullName evidence="4">GNAT family N-acetyltransferase</fullName>
    </recommendedName>
</protein>